<evidence type="ECO:0000259" key="9">
    <source>
        <dbReference type="Pfam" id="PF07715"/>
    </source>
</evidence>
<evidence type="ECO:0000256" key="2">
    <source>
        <dbReference type="ARBA" id="ARBA00022448"/>
    </source>
</evidence>
<dbReference type="OrthoDB" id="9803050at2"/>
<keyword evidence="6" id="KW-0472">Membrane</keyword>
<dbReference type="GO" id="GO:0044718">
    <property type="term" value="P:siderophore transmembrane transport"/>
    <property type="evidence" value="ECO:0007669"/>
    <property type="project" value="TreeGrafter"/>
</dbReference>
<gene>
    <name evidence="10" type="ordered locus">RB2501_10050</name>
</gene>
<protein>
    <submittedName>
        <fullName evidence="10">Putative outer membrane protein probably involved in nutrient binding</fullName>
    </submittedName>
</protein>
<dbReference type="eggNOG" id="COG4771">
    <property type="taxonomic scope" value="Bacteria"/>
</dbReference>
<keyword evidence="4" id="KW-0812">Transmembrane</keyword>
<feature type="domain" description="TonB-dependent receptor plug" evidence="9">
    <location>
        <begin position="227"/>
        <end position="303"/>
    </location>
</feature>
<dbReference type="Pfam" id="PF13715">
    <property type="entry name" value="CarbopepD_reg_2"/>
    <property type="match status" value="1"/>
</dbReference>
<evidence type="ECO:0000256" key="7">
    <source>
        <dbReference type="ARBA" id="ARBA00023237"/>
    </source>
</evidence>
<dbReference type="InterPro" id="IPR012910">
    <property type="entry name" value="Plug_dom"/>
</dbReference>
<keyword evidence="2" id="KW-0813">Transport</keyword>
<evidence type="ECO:0000256" key="5">
    <source>
        <dbReference type="ARBA" id="ARBA00022729"/>
    </source>
</evidence>
<dbReference type="InterPro" id="IPR037066">
    <property type="entry name" value="Plug_dom_sf"/>
</dbReference>
<evidence type="ECO:0000256" key="3">
    <source>
        <dbReference type="ARBA" id="ARBA00022452"/>
    </source>
</evidence>
<dbReference type="AlphaFoldDB" id="A4CJY0"/>
<name>A4CJY0_ROBBH</name>
<dbReference type="InterPro" id="IPR039426">
    <property type="entry name" value="TonB-dep_rcpt-like"/>
</dbReference>
<dbReference type="HOGENOM" id="CLU_016599_0_0_10"/>
<feature type="chain" id="PRO_5002667488" evidence="8">
    <location>
        <begin position="25"/>
        <end position="858"/>
    </location>
</feature>
<evidence type="ECO:0000256" key="8">
    <source>
        <dbReference type="SAM" id="SignalP"/>
    </source>
</evidence>
<dbReference type="SUPFAM" id="SSF49464">
    <property type="entry name" value="Carboxypeptidase regulatory domain-like"/>
    <property type="match status" value="1"/>
</dbReference>
<organism evidence="10 11">
    <name type="scientific">Robiginitalea biformata (strain ATCC BAA-864 / DSM 15991 / KCTC 12146 / HTCC2501)</name>
    <dbReference type="NCBI Taxonomy" id="313596"/>
    <lineage>
        <taxon>Bacteria</taxon>
        <taxon>Pseudomonadati</taxon>
        <taxon>Bacteroidota</taxon>
        <taxon>Flavobacteriia</taxon>
        <taxon>Flavobacteriales</taxon>
        <taxon>Flavobacteriaceae</taxon>
        <taxon>Robiginitalea</taxon>
    </lineage>
</organism>
<dbReference type="Gene3D" id="2.170.130.10">
    <property type="entry name" value="TonB-dependent receptor, plug domain"/>
    <property type="match status" value="1"/>
</dbReference>
<reference evidence="10 11" key="1">
    <citation type="journal article" date="2009" name="J. Bacteriol.">
        <title>Complete genome sequence of Robiginitalea biformata HTCC2501.</title>
        <authorList>
            <person name="Oh H.M."/>
            <person name="Giovannoni S.J."/>
            <person name="Lee K."/>
            <person name="Ferriera S."/>
            <person name="Johnson J."/>
            <person name="Cho J.C."/>
        </authorList>
    </citation>
    <scope>NUCLEOTIDE SEQUENCE [LARGE SCALE GENOMIC DNA]</scope>
    <source>
        <strain evidence="11">ATCC BAA-864 / HTCC2501 / KCTC 12146</strain>
    </source>
</reference>
<keyword evidence="3" id="KW-1134">Transmembrane beta strand</keyword>
<dbReference type="Pfam" id="PF07715">
    <property type="entry name" value="Plug"/>
    <property type="match status" value="1"/>
</dbReference>
<sequence length="858" mass="97317">MPKKLRKVRSFYPFLLLLALFASAIARGQTAGEQDVIGLLRQLEARHQVAFSYVDEDLGNLRVGLPADLLASLPLEPVLEELRQQIQLRIEKLNERYYTVAKSNLVTICGQVYDNFEDNTISGASVEVLGSSIATVTGPDGAFRLQEIPRGATLRIRHLGFRTRYMRAEELVRRDRCTPLLLPVRYQELQEVVVYKFLTSGLRRGDNGSILMMPSEFGVLPGLTEPDVLQTIQALPGIKSVDETVSNINIRGGTNDQNLLLWDGIKMYQSGHFFGLISAFNPYLTREVEIIKNGSSARYGDGLSGIISMHTHDEVERTYFGGAGLNLLSGDAYGHIPISDRLAIQVSGRRSVTDFLNTPTYSNFSDRAFQDTQVSGPGGQNTERFQSRDEDFYFYDISAKLLYDLNAYHKLRVSALNIENQLSYREVLAADSTENRSRLDQSNLAVGGRLTSEWSDRFSTAVSGYFTRYLLDSYYATEASQQQLFQANEVEETALKTEMDYALNPYVNWQAGYQFLVTGITNNSEVNQPPFLSRIKDVLYTHALFSEWRYTGPGKRLDARAGLRLNYLSNPDDFDRFRLEPRLNLQYKLRPHLVLGVLGEMKNQTSLQKIDLEQNFLGIEKRRWILADDQNLPLVTSRQISLGLHHDRGHWIAGIEGFYKEVDGITTDTQGFQNEYQFNGELGRYRVHGVEALLNFKSAEWSSWVSYAWNRNDYRFEDLDPAEFPNNLDIRHTISFGTNYTSGNLKLGIGVNYRTGRPYTEPEPEPNSVDTSVFPNRVNFSEPNSSRLPEYFRADASAIYGFELSETVRASVGASVLNLTGRRNILNTYYRLNDQNEVEQVENVSLGLTPNLSLRVRF</sequence>
<evidence type="ECO:0000256" key="6">
    <source>
        <dbReference type="ARBA" id="ARBA00023136"/>
    </source>
</evidence>
<dbReference type="EMBL" id="CP001712">
    <property type="protein sequence ID" value="EAR17238.1"/>
    <property type="molecule type" value="Genomic_DNA"/>
</dbReference>
<dbReference type="InterPro" id="IPR036942">
    <property type="entry name" value="Beta-barrel_TonB_sf"/>
</dbReference>
<keyword evidence="7" id="KW-0998">Cell outer membrane</keyword>
<proteinExistence type="predicted"/>
<dbReference type="STRING" id="313596.RB2501_10050"/>
<dbReference type="RefSeq" id="WP_015753989.1">
    <property type="nucleotide sequence ID" value="NC_013222.1"/>
</dbReference>
<dbReference type="GO" id="GO:0009279">
    <property type="term" value="C:cell outer membrane"/>
    <property type="evidence" value="ECO:0007669"/>
    <property type="project" value="UniProtKB-SubCell"/>
</dbReference>
<dbReference type="SUPFAM" id="SSF56935">
    <property type="entry name" value="Porins"/>
    <property type="match status" value="1"/>
</dbReference>
<keyword evidence="5 8" id="KW-0732">Signal</keyword>
<evidence type="ECO:0000256" key="1">
    <source>
        <dbReference type="ARBA" id="ARBA00004571"/>
    </source>
</evidence>
<keyword evidence="11" id="KW-1185">Reference proteome</keyword>
<accession>A4CJY0</accession>
<dbReference type="Gene3D" id="2.60.40.1120">
    <property type="entry name" value="Carboxypeptidase-like, regulatory domain"/>
    <property type="match status" value="1"/>
</dbReference>
<dbReference type="Proteomes" id="UP000009049">
    <property type="component" value="Chromosome"/>
</dbReference>
<evidence type="ECO:0000313" key="10">
    <source>
        <dbReference type="EMBL" id="EAR17238.1"/>
    </source>
</evidence>
<comment type="subcellular location">
    <subcellularLocation>
        <location evidence="1">Cell outer membrane</location>
        <topology evidence="1">Multi-pass membrane protein</topology>
    </subcellularLocation>
</comment>
<evidence type="ECO:0000313" key="11">
    <source>
        <dbReference type="Proteomes" id="UP000009049"/>
    </source>
</evidence>
<dbReference type="GO" id="GO:0015344">
    <property type="term" value="F:siderophore uptake transmembrane transporter activity"/>
    <property type="evidence" value="ECO:0007669"/>
    <property type="project" value="TreeGrafter"/>
</dbReference>
<dbReference type="Gene3D" id="2.40.170.20">
    <property type="entry name" value="TonB-dependent receptor, beta-barrel domain"/>
    <property type="match status" value="1"/>
</dbReference>
<feature type="signal peptide" evidence="8">
    <location>
        <begin position="1"/>
        <end position="24"/>
    </location>
</feature>
<dbReference type="PANTHER" id="PTHR30069:SF29">
    <property type="entry name" value="HEMOGLOBIN AND HEMOGLOBIN-HAPTOGLOBIN-BINDING PROTEIN 1-RELATED"/>
    <property type="match status" value="1"/>
</dbReference>
<dbReference type="InterPro" id="IPR008969">
    <property type="entry name" value="CarboxyPept-like_regulatory"/>
</dbReference>
<dbReference type="PANTHER" id="PTHR30069">
    <property type="entry name" value="TONB-DEPENDENT OUTER MEMBRANE RECEPTOR"/>
    <property type="match status" value="1"/>
</dbReference>
<evidence type="ECO:0000256" key="4">
    <source>
        <dbReference type="ARBA" id="ARBA00022692"/>
    </source>
</evidence>
<dbReference type="KEGG" id="rbi:RB2501_10050"/>